<comment type="caution">
    <text evidence="2">The sequence shown here is derived from an EMBL/GenBank/DDBJ whole genome shotgun (WGS) entry which is preliminary data.</text>
</comment>
<protein>
    <submittedName>
        <fullName evidence="2">Uncharacterized protein</fullName>
    </submittedName>
</protein>
<dbReference type="AlphaFoldDB" id="A0A218XYU3"/>
<reference evidence="3" key="1">
    <citation type="journal article" date="2017" name="Plant J.">
        <title>The pomegranate (Punica granatum L.) genome and the genomics of punicalagin biosynthesis.</title>
        <authorList>
            <person name="Qin G."/>
            <person name="Xu C."/>
            <person name="Ming R."/>
            <person name="Tang H."/>
            <person name="Guyot R."/>
            <person name="Kramer E.M."/>
            <person name="Hu Y."/>
            <person name="Yi X."/>
            <person name="Qi Y."/>
            <person name="Xu X."/>
            <person name="Gao Z."/>
            <person name="Pan H."/>
            <person name="Jian J."/>
            <person name="Tian Y."/>
            <person name="Yue Z."/>
            <person name="Xu Y."/>
        </authorList>
    </citation>
    <scope>NUCLEOTIDE SEQUENCE [LARGE SCALE GENOMIC DNA]</scope>
    <source>
        <strain evidence="3">cv. Dabenzi</strain>
    </source>
</reference>
<name>A0A218XYU3_PUNGR</name>
<accession>A0A218XYU3</accession>
<evidence type="ECO:0000313" key="3">
    <source>
        <dbReference type="Proteomes" id="UP000197138"/>
    </source>
</evidence>
<evidence type="ECO:0000313" key="2">
    <source>
        <dbReference type="EMBL" id="OWM90285.1"/>
    </source>
</evidence>
<proteinExistence type="predicted"/>
<evidence type="ECO:0000256" key="1">
    <source>
        <dbReference type="SAM" id="MobiDB-lite"/>
    </source>
</evidence>
<organism evidence="2 3">
    <name type="scientific">Punica granatum</name>
    <name type="common">Pomegranate</name>
    <dbReference type="NCBI Taxonomy" id="22663"/>
    <lineage>
        <taxon>Eukaryota</taxon>
        <taxon>Viridiplantae</taxon>
        <taxon>Streptophyta</taxon>
        <taxon>Embryophyta</taxon>
        <taxon>Tracheophyta</taxon>
        <taxon>Spermatophyta</taxon>
        <taxon>Magnoliopsida</taxon>
        <taxon>eudicotyledons</taxon>
        <taxon>Gunneridae</taxon>
        <taxon>Pentapetalae</taxon>
        <taxon>rosids</taxon>
        <taxon>malvids</taxon>
        <taxon>Myrtales</taxon>
        <taxon>Lythraceae</taxon>
        <taxon>Punica</taxon>
    </lineage>
</organism>
<gene>
    <name evidence="2" type="ORF">CDL15_Pgr014123</name>
</gene>
<feature type="compositionally biased region" description="Basic and acidic residues" evidence="1">
    <location>
        <begin position="80"/>
        <end position="89"/>
    </location>
</feature>
<feature type="region of interest" description="Disordered" evidence="1">
    <location>
        <begin position="77"/>
        <end position="96"/>
    </location>
</feature>
<sequence length="96" mass="10433">MVMRTNITAHVAWKCMGNMDSKTVGPGRPGDLSPGLSQYSSNVLRRSGIAVVRTQILSRRGTHAQSLCNAAWGCPPSRECATDTREKESPLTVYDP</sequence>
<dbReference type="EMBL" id="MTKT01000549">
    <property type="protein sequence ID" value="OWM90285.1"/>
    <property type="molecule type" value="Genomic_DNA"/>
</dbReference>
<dbReference type="Proteomes" id="UP000197138">
    <property type="component" value="Unassembled WGS sequence"/>
</dbReference>